<dbReference type="CDD" id="cd07890">
    <property type="entry name" value="CYTH-like_AC_IV-like"/>
    <property type="match status" value="1"/>
</dbReference>
<dbReference type="InterPro" id="IPR008173">
    <property type="entry name" value="Adenylyl_cyclase_CyaB"/>
</dbReference>
<dbReference type="HOGENOM" id="CLU_126397_0_0_1"/>
<evidence type="ECO:0000259" key="1">
    <source>
        <dbReference type="PROSITE" id="PS51707"/>
    </source>
</evidence>
<dbReference type="PROSITE" id="PS51707">
    <property type="entry name" value="CYTH"/>
    <property type="match status" value="1"/>
</dbReference>
<dbReference type="InterPro" id="IPR033469">
    <property type="entry name" value="CYTH-like_dom_sf"/>
</dbReference>
<organism evidence="2">
    <name type="scientific">Capitella teleta</name>
    <name type="common">Polychaete worm</name>
    <dbReference type="NCBI Taxonomy" id="283909"/>
    <lineage>
        <taxon>Eukaryota</taxon>
        <taxon>Metazoa</taxon>
        <taxon>Spiralia</taxon>
        <taxon>Lophotrochozoa</taxon>
        <taxon>Annelida</taxon>
        <taxon>Polychaeta</taxon>
        <taxon>Sedentaria</taxon>
        <taxon>Scolecida</taxon>
        <taxon>Capitellidae</taxon>
        <taxon>Capitella</taxon>
    </lineage>
</organism>
<dbReference type="PANTHER" id="PTHR21028:SF2">
    <property type="entry name" value="CYTH DOMAIN-CONTAINING PROTEIN"/>
    <property type="match status" value="1"/>
</dbReference>
<dbReference type="OrthoDB" id="6159137at2759"/>
<reference evidence="4" key="1">
    <citation type="submission" date="2012-12" db="EMBL/GenBank/DDBJ databases">
        <authorList>
            <person name="Hellsten U."/>
            <person name="Grimwood J."/>
            <person name="Chapman J.A."/>
            <person name="Shapiro H."/>
            <person name="Aerts A."/>
            <person name="Otillar R.P."/>
            <person name="Terry A.Y."/>
            <person name="Boore J.L."/>
            <person name="Simakov O."/>
            <person name="Marletaz F."/>
            <person name="Cho S.-J."/>
            <person name="Edsinger-Gonzales E."/>
            <person name="Havlak P."/>
            <person name="Kuo D.-H."/>
            <person name="Larsson T."/>
            <person name="Lv J."/>
            <person name="Arendt D."/>
            <person name="Savage R."/>
            <person name="Osoegawa K."/>
            <person name="de Jong P."/>
            <person name="Lindberg D.R."/>
            <person name="Seaver E.C."/>
            <person name="Weisblat D.A."/>
            <person name="Putnam N.H."/>
            <person name="Grigoriev I.V."/>
            <person name="Rokhsar D.S."/>
        </authorList>
    </citation>
    <scope>NUCLEOTIDE SEQUENCE</scope>
    <source>
        <strain evidence="4">I ESC-2004</strain>
    </source>
</reference>
<proteinExistence type="predicted"/>
<dbReference type="Gene3D" id="2.40.320.10">
    <property type="entry name" value="Hypothetical Protein Pfu-838710-001"/>
    <property type="match status" value="1"/>
</dbReference>
<reference evidence="3" key="3">
    <citation type="submission" date="2015-06" db="UniProtKB">
        <authorList>
            <consortium name="EnsemblMetazoa"/>
        </authorList>
    </citation>
    <scope>IDENTIFICATION</scope>
</reference>
<evidence type="ECO:0000313" key="2">
    <source>
        <dbReference type="EMBL" id="ELT91902.1"/>
    </source>
</evidence>
<evidence type="ECO:0000313" key="4">
    <source>
        <dbReference type="Proteomes" id="UP000014760"/>
    </source>
</evidence>
<evidence type="ECO:0000313" key="3">
    <source>
        <dbReference type="EnsemblMetazoa" id="CapteP165045"/>
    </source>
</evidence>
<sequence>MPRNVEIKASVKDFEKFLSLAKELSGSEGTLLEQEDTFFNVPEGRLKLRFLKGRTSQLIFYQRPDSDGPKVSDFHCSDVSDQVKETLRLALGIKGSVAKKRWLFMVGQTRIHADVVDGLGSFMELEVMLRPEQTLEEGDKIAKDLMDKLQIDQSQLLSGAYMDMLLKKGLSA</sequence>
<dbReference type="OMA" id="TRIHMDE"/>
<dbReference type="EMBL" id="AMQN01000339">
    <property type="status" value="NOT_ANNOTATED_CDS"/>
    <property type="molecule type" value="Genomic_DNA"/>
</dbReference>
<dbReference type="InterPro" id="IPR023577">
    <property type="entry name" value="CYTH_domain"/>
</dbReference>
<gene>
    <name evidence="2" type="ORF">CAPTEDRAFT_165045</name>
</gene>
<dbReference type="EMBL" id="KB310317">
    <property type="protein sequence ID" value="ELT91902.1"/>
    <property type="molecule type" value="Genomic_DNA"/>
</dbReference>
<dbReference type="Proteomes" id="UP000014760">
    <property type="component" value="Unassembled WGS sequence"/>
</dbReference>
<dbReference type="EnsemblMetazoa" id="CapteT165045">
    <property type="protein sequence ID" value="CapteP165045"/>
    <property type="gene ID" value="CapteG165045"/>
</dbReference>
<accession>R7TEJ7</accession>
<name>R7TEJ7_CAPTE</name>
<protein>
    <recommendedName>
        <fullName evidence="1">CYTH domain-containing protein</fullName>
    </recommendedName>
</protein>
<dbReference type="GO" id="GO:0016462">
    <property type="term" value="F:pyrophosphatase activity"/>
    <property type="evidence" value="ECO:0007669"/>
    <property type="project" value="UniProtKB-ARBA"/>
</dbReference>
<dbReference type="Pfam" id="PF01928">
    <property type="entry name" value="CYTH"/>
    <property type="match status" value="1"/>
</dbReference>
<reference evidence="2 4" key="2">
    <citation type="journal article" date="2013" name="Nature">
        <title>Insights into bilaterian evolution from three spiralian genomes.</title>
        <authorList>
            <person name="Simakov O."/>
            <person name="Marletaz F."/>
            <person name="Cho S.J."/>
            <person name="Edsinger-Gonzales E."/>
            <person name="Havlak P."/>
            <person name="Hellsten U."/>
            <person name="Kuo D.H."/>
            <person name="Larsson T."/>
            <person name="Lv J."/>
            <person name="Arendt D."/>
            <person name="Savage R."/>
            <person name="Osoegawa K."/>
            <person name="de Jong P."/>
            <person name="Grimwood J."/>
            <person name="Chapman J.A."/>
            <person name="Shapiro H."/>
            <person name="Aerts A."/>
            <person name="Otillar R.P."/>
            <person name="Terry A.Y."/>
            <person name="Boore J.L."/>
            <person name="Grigoriev I.V."/>
            <person name="Lindberg D.R."/>
            <person name="Seaver E.C."/>
            <person name="Weisblat D.A."/>
            <person name="Putnam N.H."/>
            <person name="Rokhsar D.S."/>
        </authorList>
    </citation>
    <scope>NUCLEOTIDE SEQUENCE</scope>
    <source>
        <strain evidence="2 4">I ESC-2004</strain>
    </source>
</reference>
<dbReference type="PANTHER" id="PTHR21028">
    <property type="entry name" value="SI:CH211-156B7.4"/>
    <property type="match status" value="1"/>
</dbReference>
<dbReference type="AlphaFoldDB" id="R7TEJ7"/>
<keyword evidence="4" id="KW-1185">Reference proteome</keyword>
<dbReference type="SUPFAM" id="SSF55154">
    <property type="entry name" value="CYTH-like phosphatases"/>
    <property type="match status" value="1"/>
</dbReference>
<dbReference type="SMART" id="SM01118">
    <property type="entry name" value="CYTH"/>
    <property type="match status" value="1"/>
</dbReference>
<feature type="domain" description="CYTH" evidence="1">
    <location>
        <begin position="2"/>
        <end position="167"/>
    </location>
</feature>
<dbReference type="FunCoup" id="R7TEJ7">
    <property type="interactions" value="1"/>
</dbReference>
<dbReference type="STRING" id="283909.R7TEJ7"/>